<name>A0A2R6NEL7_9APHY</name>
<gene>
    <name evidence="1" type="ORF">PHLCEN_2v13451</name>
</gene>
<sequence length="68" mass="7755">MNPYWTPLTLAVQCWLIAVEKRAKDSNEFWGAKEESKTSCKGPLAERKVISGDARRVLSTGREWDSKK</sequence>
<evidence type="ECO:0000313" key="1">
    <source>
        <dbReference type="EMBL" id="PSR70678.1"/>
    </source>
</evidence>
<dbReference type="EMBL" id="MLYV02001336">
    <property type="protein sequence ID" value="PSR70678.1"/>
    <property type="molecule type" value="Genomic_DNA"/>
</dbReference>
<comment type="caution">
    <text evidence="1">The sequence shown here is derived from an EMBL/GenBank/DDBJ whole genome shotgun (WGS) entry which is preliminary data.</text>
</comment>
<accession>A0A2R6NEL7</accession>
<reference evidence="1 2" key="1">
    <citation type="submission" date="2018-02" db="EMBL/GenBank/DDBJ databases">
        <title>Genome sequence of the basidiomycete white-rot fungus Phlebia centrifuga.</title>
        <authorList>
            <person name="Granchi Z."/>
            <person name="Peng M."/>
            <person name="de Vries R.P."/>
            <person name="Hilden K."/>
            <person name="Makela M.R."/>
            <person name="Grigoriev I."/>
            <person name="Riley R."/>
        </authorList>
    </citation>
    <scope>NUCLEOTIDE SEQUENCE [LARGE SCALE GENOMIC DNA]</scope>
    <source>
        <strain evidence="1 2">FBCC195</strain>
    </source>
</reference>
<evidence type="ECO:0000313" key="2">
    <source>
        <dbReference type="Proteomes" id="UP000186601"/>
    </source>
</evidence>
<dbReference type="Proteomes" id="UP000186601">
    <property type="component" value="Unassembled WGS sequence"/>
</dbReference>
<dbReference type="AlphaFoldDB" id="A0A2R6NEL7"/>
<keyword evidence="2" id="KW-1185">Reference proteome</keyword>
<organism evidence="1 2">
    <name type="scientific">Hermanssonia centrifuga</name>
    <dbReference type="NCBI Taxonomy" id="98765"/>
    <lineage>
        <taxon>Eukaryota</taxon>
        <taxon>Fungi</taxon>
        <taxon>Dikarya</taxon>
        <taxon>Basidiomycota</taxon>
        <taxon>Agaricomycotina</taxon>
        <taxon>Agaricomycetes</taxon>
        <taxon>Polyporales</taxon>
        <taxon>Meruliaceae</taxon>
        <taxon>Hermanssonia</taxon>
    </lineage>
</organism>
<proteinExistence type="predicted"/>
<protein>
    <submittedName>
        <fullName evidence="1">Uncharacterized protein</fullName>
    </submittedName>
</protein>